<feature type="domain" description="Peptidase C51" evidence="2">
    <location>
        <begin position="75"/>
        <end position="158"/>
    </location>
</feature>
<dbReference type="Pfam" id="PF05257">
    <property type="entry name" value="CHAP"/>
    <property type="match status" value="1"/>
</dbReference>
<sequence length="184" mass="19586">HAARAARPQAAGQAPKAAAPRKPTAQQAIKIATSQVGISEDRAGKTKFQQWYMGTERAKQTLARDGGALRLYADAEWCDMFVSWVGTQAGFSHQVGSDAWTVAHAKWFKSQGRWGTTPKPGAVVFFAWNGDKSLDSIQHVGMVIKGNGDGTVKTVEGNTDGGSVEVKTRPSSTIVGYGYPGYAG</sequence>
<protein>
    <submittedName>
        <fullName evidence="3">CHAP domain-containing protein</fullName>
    </submittedName>
</protein>
<gene>
    <name evidence="3" type="ORF">DZF91_22995</name>
</gene>
<comment type="caution">
    <text evidence="3">The sequence shown here is derived from an EMBL/GenBank/DDBJ whole genome shotgun (WGS) entry which is preliminary data.</text>
</comment>
<organism evidence="3 4">
    <name type="scientific">Actinomadura logoneensis</name>
    <dbReference type="NCBI Taxonomy" id="2293572"/>
    <lineage>
        <taxon>Bacteria</taxon>
        <taxon>Bacillati</taxon>
        <taxon>Actinomycetota</taxon>
        <taxon>Actinomycetes</taxon>
        <taxon>Streptosporangiales</taxon>
        <taxon>Thermomonosporaceae</taxon>
        <taxon>Actinomadura</taxon>
    </lineage>
</organism>
<reference evidence="3 4" key="1">
    <citation type="submission" date="2018-08" db="EMBL/GenBank/DDBJ databases">
        <title>Actinomadura jelena sp. nov., a novel Actinomycete isolated from soil in Chad.</title>
        <authorList>
            <person name="Shi L."/>
        </authorList>
    </citation>
    <scope>NUCLEOTIDE SEQUENCE [LARGE SCALE GENOMIC DNA]</scope>
    <source>
        <strain evidence="3 4">NEAU-G17</strain>
    </source>
</reference>
<feature type="region of interest" description="Disordered" evidence="1">
    <location>
        <begin position="1"/>
        <end position="26"/>
    </location>
</feature>
<accession>A0A372JJ51</accession>
<evidence type="ECO:0000259" key="2">
    <source>
        <dbReference type="Pfam" id="PF05257"/>
    </source>
</evidence>
<dbReference type="RefSeq" id="WP_147341283.1">
    <property type="nucleotide sequence ID" value="NZ_QURH01000409.1"/>
</dbReference>
<evidence type="ECO:0000313" key="4">
    <source>
        <dbReference type="Proteomes" id="UP000261811"/>
    </source>
</evidence>
<evidence type="ECO:0000256" key="1">
    <source>
        <dbReference type="SAM" id="MobiDB-lite"/>
    </source>
</evidence>
<dbReference type="EMBL" id="QURH01000409">
    <property type="protein sequence ID" value="RFU39328.1"/>
    <property type="molecule type" value="Genomic_DNA"/>
</dbReference>
<feature type="non-terminal residue" evidence="3">
    <location>
        <position position="1"/>
    </location>
</feature>
<name>A0A372JJ51_9ACTN</name>
<proteinExistence type="predicted"/>
<keyword evidence="4" id="KW-1185">Reference proteome</keyword>
<dbReference type="Gene3D" id="3.90.1720.10">
    <property type="entry name" value="endopeptidase domain like (from Nostoc punctiforme)"/>
    <property type="match status" value="1"/>
</dbReference>
<dbReference type="Proteomes" id="UP000261811">
    <property type="component" value="Unassembled WGS sequence"/>
</dbReference>
<evidence type="ECO:0000313" key="3">
    <source>
        <dbReference type="EMBL" id="RFU39328.1"/>
    </source>
</evidence>
<dbReference type="InterPro" id="IPR007921">
    <property type="entry name" value="CHAP_dom"/>
</dbReference>
<dbReference type="OrthoDB" id="5124837at2"/>
<dbReference type="AlphaFoldDB" id="A0A372JJ51"/>